<dbReference type="GO" id="GO:1901379">
    <property type="term" value="P:regulation of potassium ion transmembrane transport"/>
    <property type="evidence" value="ECO:0007669"/>
    <property type="project" value="TreeGrafter"/>
</dbReference>
<gene>
    <name evidence="4" type="primary">LOC115549815</name>
</gene>
<evidence type="ECO:0000256" key="1">
    <source>
        <dbReference type="SAM" id="Phobius"/>
    </source>
</evidence>
<accession>A0A8C5AW05</accession>
<feature type="domain" description="Peptidase S9 prolyl oligopeptidase catalytic" evidence="2">
    <location>
        <begin position="547"/>
        <end position="742"/>
    </location>
</feature>
<keyword evidence="1" id="KW-0812">Transmembrane</keyword>
<dbReference type="SMR" id="A0A8C5AW05"/>
<keyword evidence="5" id="KW-1185">Reference proteome</keyword>
<dbReference type="InterPro" id="IPR029058">
    <property type="entry name" value="AB_hydrolase_fold"/>
</dbReference>
<dbReference type="Pfam" id="PF00930">
    <property type="entry name" value="DPPIV_N"/>
    <property type="match status" value="1"/>
</dbReference>
<dbReference type="PANTHER" id="PTHR11731">
    <property type="entry name" value="PROTEASE FAMILY S9B,C DIPEPTIDYL-PEPTIDASE IV-RELATED"/>
    <property type="match status" value="1"/>
</dbReference>
<evidence type="ECO:0000313" key="4">
    <source>
        <dbReference type="Ensembl" id="ENSGMOP00000035423.1"/>
    </source>
</evidence>
<protein>
    <submittedName>
        <fullName evidence="4">Inactive dipeptidyl peptidase 10-like</fullName>
    </submittedName>
</protein>
<dbReference type="InterPro" id="IPR050278">
    <property type="entry name" value="Serine_Prot_S9B/DPPIV"/>
</dbReference>
<reference evidence="4" key="3">
    <citation type="submission" date="2025-09" db="UniProtKB">
        <authorList>
            <consortium name="Ensembl"/>
        </authorList>
    </citation>
    <scope>IDENTIFICATION</scope>
</reference>
<dbReference type="PANTHER" id="PTHR11731:SF97">
    <property type="entry name" value="INACTIVE DIPEPTIDYL PEPTIDASE 10-LIKE"/>
    <property type="match status" value="1"/>
</dbReference>
<evidence type="ECO:0000259" key="3">
    <source>
        <dbReference type="Pfam" id="PF00930"/>
    </source>
</evidence>
<name>A0A8C5AW05_GADMO</name>
<proteinExistence type="predicted"/>
<dbReference type="GO" id="GO:0008236">
    <property type="term" value="F:serine-type peptidase activity"/>
    <property type="evidence" value="ECO:0007669"/>
    <property type="project" value="InterPro"/>
</dbReference>
<keyword evidence="1" id="KW-1133">Transmembrane helix</keyword>
<dbReference type="GO" id="GO:0006508">
    <property type="term" value="P:proteolysis"/>
    <property type="evidence" value="ECO:0007669"/>
    <property type="project" value="InterPro"/>
</dbReference>
<dbReference type="GO" id="GO:0008076">
    <property type="term" value="C:voltage-gated potassium channel complex"/>
    <property type="evidence" value="ECO:0007669"/>
    <property type="project" value="TreeGrafter"/>
</dbReference>
<dbReference type="SUPFAM" id="SSF53474">
    <property type="entry name" value="alpha/beta-Hydrolases"/>
    <property type="match status" value="1"/>
</dbReference>
<dbReference type="Gene3D" id="2.140.10.30">
    <property type="entry name" value="Dipeptidylpeptidase IV, N-terminal domain"/>
    <property type="match status" value="1"/>
</dbReference>
<feature type="domain" description="Dipeptidylpeptidase IV N-terminal" evidence="3">
    <location>
        <begin position="117"/>
        <end position="474"/>
    </location>
</feature>
<dbReference type="SUPFAM" id="SSF82171">
    <property type="entry name" value="DPP6 N-terminal domain-like"/>
    <property type="match status" value="1"/>
</dbReference>
<dbReference type="Gene3D" id="3.40.50.1820">
    <property type="entry name" value="alpha/beta hydrolase"/>
    <property type="match status" value="1"/>
</dbReference>
<dbReference type="Pfam" id="PF00326">
    <property type="entry name" value="Peptidase_S9"/>
    <property type="match status" value="1"/>
</dbReference>
<dbReference type="Ensembl" id="ENSGMOT00000060749.1">
    <property type="protein sequence ID" value="ENSGMOP00000035423.1"/>
    <property type="gene ID" value="ENSGMOG00000007376.2"/>
</dbReference>
<sequence length="759" mass="84091">MTTEPDLGSSGGPPRNWKGIGIALVVIVGVMSLVIMSVIVLTPDESRLSLRSHLTMDDLEKDRFKVHDPCVAWLNEHEVALRSREGSVTSYNLQLNQTAALVDNSTLDLATTKFYVSADKSFVLLAYDIQQVHLGLKSGSLCVFSRDLLELSPPEGEAPGLQYAGWGPQGNQLIYVHGGDIYYQPGASSPALRLTSSGQERRVTNGLSDWTYEEEVLLSYAAHWWSVDGARLAYLTVNNSATPLMEIPLFLGNIYPSNRLYPYPKAGSSIPSVSLFVVNLYGPTHTLEMMPPDSFRTRYGYISMVTWISSTRLAVRWLNRSQNQSVLCVCEATTGACSEVRGPGPLSVSHPQDTPLFTADGSVFYMVLPAKQGARGEFYHIASVSAQPAIPSVPPRFLTSGNWDVTSLCALDEEAGRMYVSSLWGLRAEVADRFFCLLRQCLSCDLKEECSFFKADFSHNQTNFILYCLGKQGPPTAHKQTSTAISKHYVNNLRKHTKPANIPSAGRYGIFRTLSTDSHVANPDPLWWLRDGVPGSQSVTEEFSLGWPQVLSSSHGVALAWVDGRSGQRASSVDPHKLSSLRVKDYLGVVEWLMQLPYIDDRRMALYGKAFGGYLALKMLGATDRLFQCAAAAAPITDFRLYSSAFSERYLGLPAKEEHTYLSASLLEEVHKLKDENLLILHGTADASVHFQHSAELVSRLVKAEANYSLQMYPDEGHELRDPRSIQHFQRTLVNYVQGCMRQGLLLAPVEEPEEEDDN</sequence>
<reference evidence="4" key="1">
    <citation type="submission" date="2019-07" db="EMBL/GenBank/DDBJ databases">
        <authorList>
            <consortium name="Wellcome Sanger Institute Data Sharing"/>
        </authorList>
    </citation>
    <scope>NUCLEOTIDE SEQUENCE [LARGE SCALE GENOMIC DNA]</scope>
</reference>
<feature type="transmembrane region" description="Helical" evidence="1">
    <location>
        <begin position="20"/>
        <end position="41"/>
    </location>
</feature>
<organism evidence="4 5">
    <name type="scientific">Gadus morhua</name>
    <name type="common">Atlantic cod</name>
    <dbReference type="NCBI Taxonomy" id="8049"/>
    <lineage>
        <taxon>Eukaryota</taxon>
        <taxon>Metazoa</taxon>
        <taxon>Chordata</taxon>
        <taxon>Craniata</taxon>
        <taxon>Vertebrata</taxon>
        <taxon>Euteleostomi</taxon>
        <taxon>Actinopterygii</taxon>
        <taxon>Neopterygii</taxon>
        <taxon>Teleostei</taxon>
        <taxon>Neoteleostei</taxon>
        <taxon>Acanthomorphata</taxon>
        <taxon>Zeiogadaria</taxon>
        <taxon>Gadariae</taxon>
        <taxon>Gadiformes</taxon>
        <taxon>Gadoidei</taxon>
        <taxon>Gadidae</taxon>
        <taxon>Gadus</taxon>
    </lineage>
</organism>
<dbReference type="GeneTree" id="ENSGT00940000154657"/>
<keyword evidence="1" id="KW-0472">Membrane</keyword>
<dbReference type="AlphaFoldDB" id="A0A8C5AW05"/>
<dbReference type="InterPro" id="IPR002469">
    <property type="entry name" value="Peptidase_S9B_N"/>
</dbReference>
<evidence type="ECO:0000313" key="5">
    <source>
        <dbReference type="Proteomes" id="UP000694546"/>
    </source>
</evidence>
<dbReference type="InterPro" id="IPR001375">
    <property type="entry name" value="Peptidase_S9_cat"/>
</dbReference>
<reference evidence="4" key="2">
    <citation type="submission" date="2025-08" db="UniProtKB">
        <authorList>
            <consortium name="Ensembl"/>
        </authorList>
    </citation>
    <scope>IDENTIFICATION</scope>
</reference>
<evidence type="ECO:0000259" key="2">
    <source>
        <dbReference type="Pfam" id="PF00326"/>
    </source>
</evidence>
<dbReference type="Proteomes" id="UP000694546">
    <property type="component" value="Chromosome 1"/>
</dbReference>